<keyword evidence="3 6" id="KW-0812">Transmembrane</keyword>
<keyword evidence="4 6" id="KW-1133">Transmembrane helix</keyword>
<dbReference type="EMBL" id="OZ034818">
    <property type="protein sequence ID" value="CAL1388251.1"/>
    <property type="molecule type" value="Genomic_DNA"/>
</dbReference>
<name>A0AAV2EQG8_9ROSI</name>
<gene>
    <name evidence="8" type="ORF">LTRI10_LOCUS29190</name>
</gene>
<dbReference type="InterPro" id="IPR001727">
    <property type="entry name" value="GDT1-like"/>
</dbReference>
<evidence type="ECO:0000256" key="5">
    <source>
        <dbReference type="ARBA" id="ARBA00023136"/>
    </source>
</evidence>
<dbReference type="GO" id="GO:0009535">
    <property type="term" value="C:chloroplast thylakoid membrane"/>
    <property type="evidence" value="ECO:0007669"/>
    <property type="project" value="TreeGrafter"/>
</dbReference>
<dbReference type="GO" id="GO:0032472">
    <property type="term" value="P:Golgi calcium ion transport"/>
    <property type="evidence" value="ECO:0007669"/>
    <property type="project" value="TreeGrafter"/>
</dbReference>
<dbReference type="GO" id="GO:0015085">
    <property type="term" value="F:calcium ion transmembrane transporter activity"/>
    <property type="evidence" value="ECO:0007669"/>
    <property type="project" value="TreeGrafter"/>
</dbReference>
<comment type="similarity">
    <text evidence="2 6">Belongs to the GDT1 family.</text>
</comment>
<keyword evidence="9" id="KW-1185">Reference proteome</keyword>
<evidence type="ECO:0000256" key="1">
    <source>
        <dbReference type="ARBA" id="ARBA00004141"/>
    </source>
</evidence>
<feature type="region of interest" description="Disordered" evidence="7">
    <location>
        <begin position="1"/>
        <end position="31"/>
    </location>
</feature>
<dbReference type="GO" id="GO:0005794">
    <property type="term" value="C:Golgi apparatus"/>
    <property type="evidence" value="ECO:0007669"/>
    <property type="project" value="TreeGrafter"/>
</dbReference>
<sequence length="123" mass="12983">MVPPPRKAASERFAPDGAGDGRDEDWHGDGRGLAPEKIVVRRYRFGRPCCWRDREIKTRLALAAASSPLGVIAGALAGHGVATLIAVLGGSLLGTILSEKVIVYTGGILFLVFAAMTLIEIVS</sequence>
<feature type="compositionally biased region" description="Basic and acidic residues" evidence="7">
    <location>
        <begin position="8"/>
        <end position="30"/>
    </location>
</feature>
<evidence type="ECO:0000313" key="9">
    <source>
        <dbReference type="Proteomes" id="UP001497516"/>
    </source>
</evidence>
<comment type="caution">
    <text evidence="6">Lacks conserved residue(s) required for the propagation of feature annotation.</text>
</comment>
<dbReference type="GO" id="GO:0032468">
    <property type="term" value="P:Golgi calcium ion homeostasis"/>
    <property type="evidence" value="ECO:0007669"/>
    <property type="project" value="TreeGrafter"/>
</dbReference>
<proteinExistence type="inferred from homology"/>
<feature type="transmembrane region" description="Helical" evidence="6">
    <location>
        <begin position="101"/>
        <end position="122"/>
    </location>
</feature>
<organism evidence="8 9">
    <name type="scientific">Linum trigynum</name>
    <dbReference type="NCBI Taxonomy" id="586398"/>
    <lineage>
        <taxon>Eukaryota</taxon>
        <taxon>Viridiplantae</taxon>
        <taxon>Streptophyta</taxon>
        <taxon>Embryophyta</taxon>
        <taxon>Tracheophyta</taxon>
        <taxon>Spermatophyta</taxon>
        <taxon>Magnoliopsida</taxon>
        <taxon>eudicotyledons</taxon>
        <taxon>Gunneridae</taxon>
        <taxon>Pentapetalae</taxon>
        <taxon>rosids</taxon>
        <taxon>fabids</taxon>
        <taxon>Malpighiales</taxon>
        <taxon>Linaceae</taxon>
        <taxon>Linum</taxon>
    </lineage>
</organism>
<dbReference type="GO" id="GO:0005384">
    <property type="term" value="F:manganese ion transmembrane transporter activity"/>
    <property type="evidence" value="ECO:0007669"/>
    <property type="project" value="TreeGrafter"/>
</dbReference>
<comment type="subcellular location">
    <subcellularLocation>
        <location evidence="1 6">Membrane</location>
        <topology evidence="1 6">Multi-pass membrane protein</topology>
    </subcellularLocation>
</comment>
<feature type="transmembrane region" description="Helical" evidence="6">
    <location>
        <begin position="60"/>
        <end position="89"/>
    </location>
</feature>
<evidence type="ECO:0000313" key="8">
    <source>
        <dbReference type="EMBL" id="CAL1388251.1"/>
    </source>
</evidence>
<evidence type="ECO:0000256" key="3">
    <source>
        <dbReference type="ARBA" id="ARBA00022692"/>
    </source>
</evidence>
<protein>
    <recommendedName>
        <fullName evidence="6">GDT1 family protein</fullName>
    </recommendedName>
</protein>
<evidence type="ECO:0000256" key="4">
    <source>
        <dbReference type="ARBA" id="ARBA00022989"/>
    </source>
</evidence>
<evidence type="ECO:0000256" key="6">
    <source>
        <dbReference type="RuleBase" id="RU365102"/>
    </source>
</evidence>
<dbReference type="PANTHER" id="PTHR12608">
    <property type="entry name" value="TRANSMEMBRANE PROTEIN HTP-1 RELATED"/>
    <property type="match status" value="1"/>
</dbReference>
<keyword evidence="5 6" id="KW-0472">Membrane</keyword>
<dbReference type="Pfam" id="PF01169">
    <property type="entry name" value="GDT1"/>
    <property type="match status" value="1"/>
</dbReference>
<evidence type="ECO:0000256" key="2">
    <source>
        <dbReference type="ARBA" id="ARBA00009190"/>
    </source>
</evidence>
<dbReference type="PANTHER" id="PTHR12608:SF6">
    <property type="entry name" value="PROTEIN PAM71, CHLOROPLASTIC"/>
    <property type="match status" value="1"/>
</dbReference>
<reference evidence="8 9" key="1">
    <citation type="submission" date="2024-04" db="EMBL/GenBank/DDBJ databases">
        <authorList>
            <person name="Fracassetti M."/>
        </authorList>
    </citation>
    <scope>NUCLEOTIDE SEQUENCE [LARGE SCALE GENOMIC DNA]</scope>
</reference>
<evidence type="ECO:0000256" key="7">
    <source>
        <dbReference type="SAM" id="MobiDB-lite"/>
    </source>
</evidence>
<accession>A0AAV2EQG8</accession>
<dbReference type="Proteomes" id="UP001497516">
    <property type="component" value="Chromosome 5"/>
</dbReference>
<dbReference type="AlphaFoldDB" id="A0AAV2EQG8"/>